<dbReference type="InterPro" id="IPR036259">
    <property type="entry name" value="MFS_trans_sf"/>
</dbReference>
<evidence type="ECO:0000256" key="5">
    <source>
        <dbReference type="SAM" id="Phobius"/>
    </source>
</evidence>
<evidence type="ECO:0000256" key="4">
    <source>
        <dbReference type="ARBA" id="ARBA00023136"/>
    </source>
</evidence>
<dbReference type="SUPFAM" id="SSF103473">
    <property type="entry name" value="MFS general substrate transporter"/>
    <property type="match status" value="1"/>
</dbReference>
<feature type="transmembrane region" description="Helical" evidence="5">
    <location>
        <begin position="89"/>
        <end position="110"/>
    </location>
</feature>
<sequence length="467" mass="45407">MTATNASAPALPGIWSARHRALTLGIVTLIGTAAFEAVAVGTAMPVVAAALGGLHLYALAFAAPLAANIVGVVAGGLAGDAAGPRRPLALGLALFVAGLLVAGLAPSMAVLAAGRALQGLGGGMLIVAVYVVVGRTFDPSQRPRVFAAMAAAWVLPAMVGPAVSGLVAEQLSWRWVFLGVPPLAVAAAVAVLPRVPAAPVAALPVVAGPVVAGQAGGAVPVRGSGAVPRLGWAAALAVGAAALHLAGERGGAQGVLLAVAALALVAVSAPRLLPAGTLLLRRGLPSVVVLRGLVFAGFTAAEVFLPLLLVQQRHLSAAVAGLVLTAGALGWSAGSWWQGRHAGGDRSGLLRLGLGLQALGIAVAATALLPAVPVPVALAGWLLAGVGTGVAYPTTSVLVLEMSPPALQGRNSSALQISDSLLATLALAVSGAVLGALGARDPAAYAAGFAVAVAAALAGAVLAGRAR</sequence>
<feature type="transmembrane region" description="Helical" evidence="5">
    <location>
        <begin position="445"/>
        <end position="464"/>
    </location>
</feature>
<feature type="transmembrane region" description="Helical" evidence="5">
    <location>
        <begin position="253"/>
        <end position="273"/>
    </location>
</feature>
<accession>A0A2S6II01</accession>
<feature type="transmembrane region" description="Helical" evidence="5">
    <location>
        <begin position="21"/>
        <end position="48"/>
    </location>
</feature>
<keyword evidence="4 5" id="KW-0472">Membrane</keyword>
<dbReference type="Pfam" id="PF07690">
    <property type="entry name" value="MFS_1"/>
    <property type="match status" value="1"/>
</dbReference>
<organism evidence="7 8">
    <name type="scientific">Kineococcus xinjiangensis</name>
    <dbReference type="NCBI Taxonomy" id="512762"/>
    <lineage>
        <taxon>Bacteria</taxon>
        <taxon>Bacillati</taxon>
        <taxon>Actinomycetota</taxon>
        <taxon>Actinomycetes</taxon>
        <taxon>Kineosporiales</taxon>
        <taxon>Kineosporiaceae</taxon>
        <taxon>Kineococcus</taxon>
    </lineage>
</organism>
<evidence type="ECO:0000313" key="7">
    <source>
        <dbReference type="EMBL" id="PPK93815.1"/>
    </source>
</evidence>
<dbReference type="InterPro" id="IPR011701">
    <property type="entry name" value="MFS"/>
</dbReference>
<dbReference type="RefSeq" id="WP_104433367.1">
    <property type="nucleotide sequence ID" value="NZ_PTJD01000009.1"/>
</dbReference>
<protein>
    <submittedName>
        <fullName evidence="7">MFS transporter</fullName>
    </submittedName>
</protein>
<dbReference type="GO" id="GO:0022857">
    <property type="term" value="F:transmembrane transporter activity"/>
    <property type="evidence" value="ECO:0007669"/>
    <property type="project" value="InterPro"/>
</dbReference>
<name>A0A2S6II01_9ACTN</name>
<keyword evidence="8" id="KW-1185">Reference proteome</keyword>
<feature type="transmembrane region" description="Helical" evidence="5">
    <location>
        <begin position="116"/>
        <end position="133"/>
    </location>
</feature>
<feature type="transmembrane region" description="Helical" evidence="5">
    <location>
        <begin position="349"/>
        <end position="372"/>
    </location>
</feature>
<dbReference type="PROSITE" id="PS50850">
    <property type="entry name" value="MFS"/>
    <property type="match status" value="1"/>
</dbReference>
<dbReference type="Proteomes" id="UP000239485">
    <property type="component" value="Unassembled WGS sequence"/>
</dbReference>
<proteinExistence type="predicted"/>
<evidence type="ECO:0000256" key="2">
    <source>
        <dbReference type="ARBA" id="ARBA00022692"/>
    </source>
</evidence>
<feature type="transmembrane region" description="Helical" evidence="5">
    <location>
        <begin position="421"/>
        <end position="439"/>
    </location>
</feature>
<dbReference type="Gene3D" id="1.20.1720.10">
    <property type="entry name" value="Multidrug resistance protein D"/>
    <property type="match status" value="1"/>
</dbReference>
<dbReference type="EMBL" id="PTJD01000009">
    <property type="protein sequence ID" value="PPK93815.1"/>
    <property type="molecule type" value="Genomic_DNA"/>
</dbReference>
<evidence type="ECO:0000256" key="3">
    <source>
        <dbReference type="ARBA" id="ARBA00022989"/>
    </source>
</evidence>
<keyword evidence="2 5" id="KW-0812">Transmembrane</keyword>
<dbReference type="InterPro" id="IPR020846">
    <property type="entry name" value="MFS_dom"/>
</dbReference>
<feature type="transmembrane region" description="Helical" evidence="5">
    <location>
        <begin position="315"/>
        <end position="337"/>
    </location>
</feature>
<feature type="transmembrane region" description="Helical" evidence="5">
    <location>
        <begin position="285"/>
        <end position="309"/>
    </location>
</feature>
<feature type="transmembrane region" description="Helical" evidence="5">
    <location>
        <begin position="173"/>
        <end position="192"/>
    </location>
</feature>
<dbReference type="PANTHER" id="PTHR23501:SF154">
    <property type="entry name" value="MULTIDRUG-EFFLUX TRANSPORTER RV1634-RELATED"/>
    <property type="match status" value="1"/>
</dbReference>
<comment type="caution">
    <text evidence="7">The sequence shown here is derived from an EMBL/GenBank/DDBJ whole genome shotgun (WGS) entry which is preliminary data.</text>
</comment>
<dbReference type="PANTHER" id="PTHR23501">
    <property type="entry name" value="MAJOR FACILITATOR SUPERFAMILY"/>
    <property type="match status" value="1"/>
</dbReference>
<feature type="transmembrane region" description="Helical" evidence="5">
    <location>
        <begin position="230"/>
        <end position="247"/>
    </location>
</feature>
<dbReference type="Gene3D" id="1.20.1250.20">
    <property type="entry name" value="MFS general substrate transporter like domains"/>
    <property type="match status" value="1"/>
</dbReference>
<gene>
    <name evidence="7" type="ORF">CLV92_10992</name>
</gene>
<reference evidence="7 8" key="1">
    <citation type="submission" date="2018-02" db="EMBL/GenBank/DDBJ databases">
        <title>Genomic Encyclopedia of Archaeal and Bacterial Type Strains, Phase II (KMG-II): from individual species to whole genera.</title>
        <authorList>
            <person name="Goeker M."/>
        </authorList>
    </citation>
    <scope>NUCLEOTIDE SEQUENCE [LARGE SCALE GENOMIC DNA]</scope>
    <source>
        <strain evidence="7 8">DSM 22857</strain>
    </source>
</reference>
<feature type="transmembrane region" description="Helical" evidence="5">
    <location>
        <begin position="378"/>
        <end position="400"/>
    </location>
</feature>
<dbReference type="AlphaFoldDB" id="A0A2S6II01"/>
<comment type="subcellular location">
    <subcellularLocation>
        <location evidence="1">Cell membrane</location>
        <topology evidence="1">Multi-pass membrane protein</topology>
    </subcellularLocation>
</comment>
<feature type="transmembrane region" description="Helical" evidence="5">
    <location>
        <begin position="145"/>
        <end position="167"/>
    </location>
</feature>
<keyword evidence="3 5" id="KW-1133">Transmembrane helix</keyword>
<evidence type="ECO:0000256" key="1">
    <source>
        <dbReference type="ARBA" id="ARBA00004651"/>
    </source>
</evidence>
<evidence type="ECO:0000259" key="6">
    <source>
        <dbReference type="PROSITE" id="PS50850"/>
    </source>
</evidence>
<evidence type="ECO:0000313" key="8">
    <source>
        <dbReference type="Proteomes" id="UP000239485"/>
    </source>
</evidence>
<dbReference type="GO" id="GO:0005886">
    <property type="term" value="C:plasma membrane"/>
    <property type="evidence" value="ECO:0007669"/>
    <property type="project" value="UniProtKB-SubCell"/>
</dbReference>
<dbReference type="OrthoDB" id="9778875at2"/>
<feature type="transmembrane region" description="Helical" evidence="5">
    <location>
        <begin position="54"/>
        <end position="77"/>
    </location>
</feature>
<feature type="domain" description="Major facilitator superfamily (MFS) profile" evidence="6">
    <location>
        <begin position="20"/>
        <end position="467"/>
    </location>
</feature>